<keyword evidence="2" id="KW-0812">Transmembrane</keyword>
<evidence type="ECO:0000313" key="2">
    <source>
        <dbReference type="EMBL" id="GFY92308.1"/>
    </source>
</evidence>
<protein>
    <submittedName>
        <fullName evidence="2">Transmembrane kinase-like 1</fullName>
    </submittedName>
</protein>
<feature type="compositionally biased region" description="Gly residues" evidence="1">
    <location>
        <begin position="121"/>
        <end position="132"/>
    </location>
</feature>
<gene>
    <name evidence="2" type="ORF">Acr_08g0007040</name>
</gene>
<dbReference type="GO" id="GO:0016301">
    <property type="term" value="F:kinase activity"/>
    <property type="evidence" value="ECO:0007669"/>
    <property type="project" value="UniProtKB-KW"/>
</dbReference>
<dbReference type="Proteomes" id="UP000585474">
    <property type="component" value="Unassembled WGS sequence"/>
</dbReference>
<sequence>MLEREELYPSSRGMVTGERIDGKVEALEGGELAKLSLGRVPERRWRDGSLERERLVHCGEDRSVQRRGVALEKTHLRPRHWQRGTEVFHEDRRRFSILPCSVDLFLVRKRSRFDGEDGDFDGGGGGCGGEER</sequence>
<dbReference type="EMBL" id="BJWL01000008">
    <property type="protein sequence ID" value="GFY92308.1"/>
    <property type="molecule type" value="Genomic_DNA"/>
</dbReference>
<keyword evidence="2" id="KW-0418">Kinase</keyword>
<feature type="region of interest" description="Disordered" evidence="1">
    <location>
        <begin position="113"/>
        <end position="132"/>
    </location>
</feature>
<name>A0A7J0F0T5_9ERIC</name>
<organism evidence="2 3">
    <name type="scientific">Actinidia rufa</name>
    <dbReference type="NCBI Taxonomy" id="165716"/>
    <lineage>
        <taxon>Eukaryota</taxon>
        <taxon>Viridiplantae</taxon>
        <taxon>Streptophyta</taxon>
        <taxon>Embryophyta</taxon>
        <taxon>Tracheophyta</taxon>
        <taxon>Spermatophyta</taxon>
        <taxon>Magnoliopsida</taxon>
        <taxon>eudicotyledons</taxon>
        <taxon>Gunneridae</taxon>
        <taxon>Pentapetalae</taxon>
        <taxon>asterids</taxon>
        <taxon>Ericales</taxon>
        <taxon>Actinidiaceae</taxon>
        <taxon>Actinidia</taxon>
    </lineage>
</organism>
<accession>A0A7J0F0T5</accession>
<evidence type="ECO:0000256" key="1">
    <source>
        <dbReference type="SAM" id="MobiDB-lite"/>
    </source>
</evidence>
<evidence type="ECO:0000313" key="3">
    <source>
        <dbReference type="Proteomes" id="UP000585474"/>
    </source>
</evidence>
<comment type="caution">
    <text evidence="2">The sequence shown here is derived from an EMBL/GenBank/DDBJ whole genome shotgun (WGS) entry which is preliminary data.</text>
</comment>
<proteinExistence type="predicted"/>
<dbReference type="AlphaFoldDB" id="A0A7J0F0T5"/>
<keyword evidence="2" id="KW-0472">Membrane</keyword>
<keyword evidence="2" id="KW-0808">Transferase</keyword>
<keyword evidence="3" id="KW-1185">Reference proteome</keyword>
<reference evidence="2 3" key="1">
    <citation type="submission" date="2019-07" db="EMBL/GenBank/DDBJ databases">
        <title>De Novo Assembly of kiwifruit Actinidia rufa.</title>
        <authorList>
            <person name="Sugita-Konishi S."/>
            <person name="Sato K."/>
            <person name="Mori E."/>
            <person name="Abe Y."/>
            <person name="Kisaki G."/>
            <person name="Hamano K."/>
            <person name="Suezawa K."/>
            <person name="Otani M."/>
            <person name="Fukuda T."/>
            <person name="Manabe T."/>
            <person name="Gomi K."/>
            <person name="Tabuchi M."/>
            <person name="Akimitsu K."/>
            <person name="Kataoka I."/>
        </authorList>
    </citation>
    <scope>NUCLEOTIDE SEQUENCE [LARGE SCALE GENOMIC DNA]</scope>
    <source>
        <strain evidence="3">cv. Fuchu</strain>
    </source>
</reference>